<feature type="signal peptide" evidence="2">
    <location>
        <begin position="1"/>
        <end position="18"/>
    </location>
</feature>
<dbReference type="OrthoDB" id="3694712at2759"/>
<dbReference type="AlphaFoldDB" id="W6ZHB9"/>
<feature type="chain" id="PRO_5004890019" evidence="2">
    <location>
        <begin position="19"/>
        <end position="116"/>
    </location>
</feature>
<evidence type="ECO:0000256" key="2">
    <source>
        <dbReference type="SAM" id="SignalP"/>
    </source>
</evidence>
<dbReference type="KEGG" id="bor:COCMIDRAFT_63"/>
<evidence type="ECO:0000313" key="3">
    <source>
        <dbReference type="EMBL" id="EUC51262.1"/>
    </source>
</evidence>
<dbReference type="Proteomes" id="UP000054032">
    <property type="component" value="Unassembled WGS sequence"/>
</dbReference>
<dbReference type="EMBL" id="KI963918">
    <property type="protein sequence ID" value="EUC51262.1"/>
    <property type="molecule type" value="Genomic_DNA"/>
</dbReference>
<keyword evidence="4" id="KW-1185">Reference proteome</keyword>
<accession>W6ZHB9</accession>
<name>W6ZHB9_COCMI</name>
<reference evidence="3 4" key="1">
    <citation type="journal article" date="2013" name="PLoS Genet.">
        <title>Comparative genome structure, secondary metabolite, and effector coding capacity across Cochliobolus pathogens.</title>
        <authorList>
            <person name="Condon B.J."/>
            <person name="Leng Y."/>
            <person name="Wu D."/>
            <person name="Bushley K.E."/>
            <person name="Ohm R.A."/>
            <person name="Otillar R."/>
            <person name="Martin J."/>
            <person name="Schackwitz W."/>
            <person name="Grimwood J."/>
            <person name="MohdZainudin N."/>
            <person name="Xue C."/>
            <person name="Wang R."/>
            <person name="Manning V.A."/>
            <person name="Dhillon B."/>
            <person name="Tu Z.J."/>
            <person name="Steffenson B.J."/>
            <person name="Salamov A."/>
            <person name="Sun H."/>
            <person name="Lowry S."/>
            <person name="LaButti K."/>
            <person name="Han J."/>
            <person name="Copeland A."/>
            <person name="Lindquist E."/>
            <person name="Barry K."/>
            <person name="Schmutz J."/>
            <person name="Baker S.E."/>
            <person name="Ciuffetti L.M."/>
            <person name="Grigoriev I.V."/>
            <person name="Zhong S."/>
            <person name="Turgeon B.G."/>
        </authorList>
    </citation>
    <scope>NUCLEOTIDE SEQUENCE [LARGE SCALE GENOMIC DNA]</scope>
    <source>
        <strain evidence="3 4">ATCC 44560</strain>
    </source>
</reference>
<gene>
    <name evidence="3" type="ORF">COCMIDRAFT_63</name>
</gene>
<organism evidence="3 4">
    <name type="scientific">Bipolaris oryzae ATCC 44560</name>
    <dbReference type="NCBI Taxonomy" id="930090"/>
    <lineage>
        <taxon>Eukaryota</taxon>
        <taxon>Fungi</taxon>
        <taxon>Dikarya</taxon>
        <taxon>Ascomycota</taxon>
        <taxon>Pezizomycotina</taxon>
        <taxon>Dothideomycetes</taxon>
        <taxon>Pleosporomycetidae</taxon>
        <taxon>Pleosporales</taxon>
        <taxon>Pleosporineae</taxon>
        <taxon>Pleosporaceae</taxon>
        <taxon>Bipolaris</taxon>
    </lineage>
</organism>
<feature type="region of interest" description="Disordered" evidence="1">
    <location>
        <begin position="47"/>
        <end position="83"/>
    </location>
</feature>
<keyword evidence="2" id="KW-0732">Signal</keyword>
<evidence type="ECO:0000256" key="1">
    <source>
        <dbReference type="SAM" id="MobiDB-lite"/>
    </source>
</evidence>
<dbReference type="HOGENOM" id="CLU_2096648_0_0_1"/>
<evidence type="ECO:0000313" key="4">
    <source>
        <dbReference type="Proteomes" id="UP000054032"/>
    </source>
</evidence>
<feature type="compositionally biased region" description="Basic residues" evidence="1">
    <location>
        <begin position="60"/>
        <end position="73"/>
    </location>
</feature>
<sequence>MKFILPTILLLLATLTTATPSSPFTGASIQQCNEALTARAAHAYTDAHPQLAARSSNNNNKKKKGKKTKKPKGGHLGSNNDTETESAAMMRFVPPMGALQVGVVGFGVLEVVRLWG</sequence>
<proteinExistence type="predicted"/>
<protein>
    <submittedName>
        <fullName evidence="3">Uncharacterized protein</fullName>
    </submittedName>
</protein>
<dbReference type="RefSeq" id="XP_007682055.1">
    <property type="nucleotide sequence ID" value="XM_007683865.1"/>
</dbReference>
<dbReference type="GeneID" id="19124913"/>